<dbReference type="Pfam" id="PF00773">
    <property type="entry name" value="RNB"/>
    <property type="match status" value="1"/>
</dbReference>
<dbReference type="PROSITE" id="PS01175">
    <property type="entry name" value="RIBONUCLEASE_II"/>
    <property type="match status" value="1"/>
</dbReference>
<dbReference type="Pfam" id="PF08206">
    <property type="entry name" value="OB_RNB"/>
    <property type="match status" value="1"/>
</dbReference>
<evidence type="ECO:0000256" key="2">
    <source>
        <dbReference type="ARBA" id="ARBA00004496"/>
    </source>
</evidence>
<keyword evidence="5" id="KW-0540">Nuclease</keyword>
<dbReference type="Gene3D" id="2.40.50.140">
    <property type="entry name" value="Nucleic acid-binding proteins"/>
    <property type="match status" value="2"/>
</dbReference>
<dbReference type="GO" id="GO:0003723">
    <property type="term" value="F:RNA binding"/>
    <property type="evidence" value="ECO:0007669"/>
    <property type="project" value="UniProtKB-KW"/>
</dbReference>
<dbReference type="EMBL" id="JGVK01000003">
    <property type="protein sequence ID" value="KEY91629.1"/>
    <property type="molecule type" value="Genomic_DNA"/>
</dbReference>
<organism evidence="11 12">
    <name type="scientific">Candidatus Photodesmus blepharonis</name>
    <dbReference type="NCBI Taxonomy" id="1179155"/>
    <lineage>
        <taxon>Bacteria</taxon>
        <taxon>Pseudomonadati</taxon>
        <taxon>Pseudomonadota</taxon>
        <taxon>Gammaproteobacteria</taxon>
        <taxon>Vibrionales</taxon>
        <taxon>Vibrionaceae</taxon>
        <taxon>Candidatus Photodesmus</taxon>
    </lineage>
</organism>
<dbReference type="AlphaFoldDB" id="A0A084CPA0"/>
<evidence type="ECO:0000256" key="6">
    <source>
        <dbReference type="ARBA" id="ARBA00022801"/>
    </source>
</evidence>
<dbReference type="SUPFAM" id="SSF50249">
    <property type="entry name" value="Nucleic acid-binding proteins"/>
    <property type="match status" value="4"/>
</dbReference>
<comment type="subcellular location">
    <subcellularLocation>
        <location evidence="2">Cytoplasm</location>
    </subcellularLocation>
</comment>
<name>A0A084CPA0_9GAMM</name>
<dbReference type="PANTHER" id="PTHR23355:SF37">
    <property type="entry name" value="EXORIBONUCLEASE 2"/>
    <property type="match status" value="1"/>
</dbReference>
<comment type="similarity">
    <text evidence="3">Belongs to the RNR ribonuclease family. RNase II subfamily.</text>
</comment>
<dbReference type="InterPro" id="IPR001900">
    <property type="entry name" value="RNase_II/R"/>
</dbReference>
<dbReference type="RefSeq" id="WP_034413096.1">
    <property type="nucleotide sequence ID" value="NZ_JGVK01000003.1"/>
</dbReference>
<keyword evidence="6" id="KW-0378">Hydrolase</keyword>
<dbReference type="SMART" id="SM00955">
    <property type="entry name" value="RNB"/>
    <property type="match status" value="1"/>
</dbReference>
<sequence>MFQNNFLLVQLKKEMQENLPKKEGTIKDTGKGFGFLKVGTKTDIFIPPQYMKKCMHGDRVVAIFHVKKNTAEPQKLIKQSLKRFIGRIRKIKKKIKVVPNYPQFTKQFLNARVKKGLDYKDFFEGDWVLADLIRHPLKGDDGFLVEISEKITHSRDQMAQFHVILAQNGLSRSEPATLDQWTLKDDEDLSRVDMTGVPFVTIDSLSTKDIDDALYAKKTNFGTFELTIAIADPTAYITPEDSIDKIARERGFTVYLPGYDIPMLPRNLSDNLCSLVENEIRPALCCKIIVKNDGEIENVKFFAAHVQSHARLVYEQVSDWIETGKSKDWKPTNEISAVIRDLYELSQIRANWRRKKAIIFPDQTHYRFELNEENNTVTIHCDTRRSANRLVEESMVTANICAGKILQSSFSTGIFNTHAGFKAEQVADVVKLVSLEKKFPYDPKSIITLEGFIALYHWLAQQDTSYLDKRIRKFRAYTKITNQPLPHYAMGLDVYATWTSPIRKYGDMINHRMLKAYIMGKDPVQIPNRSICQELALCRKHHRVVERSIISWLYTLALSKALRERSKFVGEIFDINQTGMNTRLLKNGATVFVPSILIVEDKERIRCDVNNGIIYIDEKLSYRLGDMVTLVLTKVDQDSFRLVAKPVIDNF</sequence>
<dbReference type="STRING" id="1179155.CF67_11030"/>
<dbReference type="PANTHER" id="PTHR23355">
    <property type="entry name" value="RIBONUCLEASE"/>
    <property type="match status" value="1"/>
</dbReference>
<feature type="domain" description="RNB" evidence="10">
    <location>
        <begin position="191"/>
        <end position="520"/>
    </location>
</feature>
<dbReference type="OrthoDB" id="9764149at2"/>
<evidence type="ECO:0000256" key="8">
    <source>
        <dbReference type="ARBA" id="ARBA00022884"/>
    </source>
</evidence>
<evidence type="ECO:0000313" key="11">
    <source>
        <dbReference type="EMBL" id="KEY91629.1"/>
    </source>
</evidence>
<dbReference type="GO" id="GO:0008859">
    <property type="term" value="F:exoribonuclease II activity"/>
    <property type="evidence" value="ECO:0007669"/>
    <property type="project" value="UniProtKB-UniRule"/>
</dbReference>
<dbReference type="GO" id="GO:0006402">
    <property type="term" value="P:mRNA catabolic process"/>
    <property type="evidence" value="ECO:0007669"/>
    <property type="project" value="TreeGrafter"/>
</dbReference>
<evidence type="ECO:0000256" key="1">
    <source>
        <dbReference type="ARBA" id="ARBA00001849"/>
    </source>
</evidence>
<dbReference type="InterPro" id="IPR050180">
    <property type="entry name" value="RNR_Ribonuclease"/>
</dbReference>
<comment type="caution">
    <text evidence="11">The sequence shown here is derived from an EMBL/GenBank/DDBJ whole genome shotgun (WGS) entry which is preliminary data.</text>
</comment>
<evidence type="ECO:0000256" key="4">
    <source>
        <dbReference type="ARBA" id="ARBA00022490"/>
    </source>
</evidence>
<dbReference type="InterPro" id="IPR022966">
    <property type="entry name" value="RNase_II/R_CS"/>
</dbReference>
<proteinExistence type="inferred from homology"/>
<reference evidence="11 12" key="1">
    <citation type="submission" date="2014-03" db="EMBL/GenBank/DDBJ databases">
        <title>Selection and divergence in the genomes of co-occurring obligate luminous symbionts with specific hosts.</title>
        <authorList>
            <person name="Hendry T.A."/>
            <person name="de Wet J.R."/>
            <person name="Dunlap P.V."/>
        </authorList>
    </citation>
    <scope>NUCLEOTIDE SEQUENCE [LARGE SCALE GENOMIC DNA]</scope>
    <source>
        <strain evidence="11 12">Ppalp.1</strain>
    </source>
</reference>
<keyword evidence="12" id="KW-1185">Reference proteome</keyword>
<keyword evidence="7" id="KW-0269">Exonuclease</keyword>
<dbReference type="InterPro" id="IPR011804">
    <property type="entry name" value="RNase_II"/>
</dbReference>
<dbReference type="NCBIfam" id="NF003455">
    <property type="entry name" value="PRK05054.1"/>
    <property type="match status" value="1"/>
</dbReference>
<dbReference type="NCBIfam" id="TIGR00358">
    <property type="entry name" value="3_prime_RNase"/>
    <property type="match status" value="1"/>
</dbReference>
<evidence type="ECO:0000313" key="12">
    <source>
        <dbReference type="Proteomes" id="UP000053784"/>
    </source>
</evidence>
<dbReference type="NCBIfam" id="TIGR02062">
    <property type="entry name" value="RNase_B"/>
    <property type="match status" value="1"/>
</dbReference>
<gene>
    <name evidence="11" type="primary">rnb</name>
    <name evidence="11" type="ORF">CF67_11030</name>
</gene>
<evidence type="ECO:0000256" key="9">
    <source>
        <dbReference type="NCBIfam" id="TIGR02062"/>
    </source>
</evidence>
<dbReference type="InterPro" id="IPR012340">
    <property type="entry name" value="NA-bd_OB-fold"/>
</dbReference>
<keyword evidence="8" id="KW-0694">RNA-binding</keyword>
<dbReference type="GO" id="GO:0005829">
    <property type="term" value="C:cytosol"/>
    <property type="evidence" value="ECO:0007669"/>
    <property type="project" value="TreeGrafter"/>
</dbReference>
<dbReference type="EC" id="3.1.13.1" evidence="9"/>
<dbReference type="InterPro" id="IPR013223">
    <property type="entry name" value="RNase_B_OB_dom"/>
</dbReference>
<keyword evidence="4" id="KW-0963">Cytoplasm</keyword>
<dbReference type="eggNOG" id="COG4776">
    <property type="taxonomic scope" value="Bacteria"/>
</dbReference>
<evidence type="ECO:0000256" key="3">
    <source>
        <dbReference type="ARBA" id="ARBA00009925"/>
    </source>
</evidence>
<evidence type="ECO:0000259" key="10">
    <source>
        <dbReference type="SMART" id="SM00955"/>
    </source>
</evidence>
<protein>
    <recommendedName>
        <fullName evidence="9">Exoribonuclease II</fullName>
        <ecNumber evidence="9">3.1.13.1</ecNumber>
    </recommendedName>
</protein>
<evidence type="ECO:0000256" key="5">
    <source>
        <dbReference type="ARBA" id="ARBA00022722"/>
    </source>
</evidence>
<comment type="catalytic activity">
    <reaction evidence="1">
        <text>Exonucleolytic cleavage in the 3'- to 5'-direction to yield nucleoside 5'-phosphates.</text>
        <dbReference type="EC" id="3.1.13.1"/>
    </reaction>
</comment>
<dbReference type="InterPro" id="IPR004476">
    <property type="entry name" value="RNase_II/RNase_R"/>
</dbReference>
<dbReference type="Proteomes" id="UP000053784">
    <property type="component" value="Unassembled WGS sequence"/>
</dbReference>
<dbReference type="Gene3D" id="2.40.50.640">
    <property type="match status" value="1"/>
</dbReference>
<accession>A0A084CPA0</accession>
<evidence type="ECO:0000256" key="7">
    <source>
        <dbReference type="ARBA" id="ARBA00022839"/>
    </source>
</evidence>